<keyword evidence="6 8" id="KW-0472">Membrane</keyword>
<dbReference type="PANTHER" id="PTHR43829">
    <property type="entry name" value="AQUAPORIN OR AQUAGLYCEROPORIN RELATED"/>
    <property type="match status" value="1"/>
</dbReference>
<dbReference type="Proteomes" id="UP000277864">
    <property type="component" value="Unassembled WGS sequence"/>
</dbReference>
<keyword evidence="10" id="KW-1185">Reference proteome</keyword>
<dbReference type="InterPro" id="IPR050363">
    <property type="entry name" value="MIP/Aquaporin"/>
</dbReference>
<evidence type="ECO:0000256" key="6">
    <source>
        <dbReference type="ARBA" id="ARBA00023136"/>
    </source>
</evidence>
<feature type="transmembrane region" description="Helical" evidence="8">
    <location>
        <begin position="6"/>
        <end position="25"/>
    </location>
</feature>
<keyword evidence="5 8" id="KW-1133">Transmembrane helix</keyword>
<comment type="caution">
    <text evidence="9">The sequence shown here is derived from an EMBL/GenBank/DDBJ whole genome shotgun (WGS) entry which is preliminary data.</text>
</comment>
<dbReference type="NCBIfam" id="TIGR00861">
    <property type="entry name" value="MIP"/>
    <property type="match status" value="1"/>
</dbReference>
<dbReference type="PANTHER" id="PTHR43829:SF9">
    <property type="entry name" value="AQUAPORIN-9"/>
    <property type="match status" value="1"/>
</dbReference>
<evidence type="ECO:0000256" key="7">
    <source>
        <dbReference type="RuleBase" id="RU000477"/>
    </source>
</evidence>
<evidence type="ECO:0000256" key="1">
    <source>
        <dbReference type="ARBA" id="ARBA00004141"/>
    </source>
</evidence>
<protein>
    <submittedName>
        <fullName evidence="9">Aquaporin</fullName>
    </submittedName>
</protein>
<feature type="transmembrane region" description="Helical" evidence="8">
    <location>
        <begin position="37"/>
        <end position="56"/>
    </location>
</feature>
<proteinExistence type="inferred from homology"/>
<organism evidence="9 10">
    <name type="scientific">Vagococcus humatus</name>
    <dbReference type="NCBI Taxonomy" id="1889241"/>
    <lineage>
        <taxon>Bacteria</taxon>
        <taxon>Bacillati</taxon>
        <taxon>Bacillota</taxon>
        <taxon>Bacilli</taxon>
        <taxon>Lactobacillales</taxon>
        <taxon>Enterococcaceae</taxon>
        <taxon>Vagococcus</taxon>
    </lineage>
</organism>
<dbReference type="GO" id="GO:0005886">
    <property type="term" value="C:plasma membrane"/>
    <property type="evidence" value="ECO:0007669"/>
    <property type="project" value="TreeGrafter"/>
</dbReference>
<dbReference type="OrthoDB" id="9807293at2"/>
<sequence length="234" mass="24729">MVEYIGELLGTMILIALGVGVVASANLQKGYGKGSNWLYISLGWGFAVTFGVYVSSFIGSQGHLNPAITIAFAMFGLFPKNLVLGYVIAQFIGAFLGAALVAIHFHTHFEASHNPEEGNSVGVFGSGPSIPNPLFNFLSELIATFVFVYVLLNLGDFTEGLKPLIVGLLITSVGISLGSTTGYALNPARDFGPRLAYQVLPIPNKSDANWGYAWVPIVGPTVGAILACVLFKAV</sequence>
<evidence type="ECO:0000256" key="4">
    <source>
        <dbReference type="ARBA" id="ARBA00022692"/>
    </source>
</evidence>
<evidence type="ECO:0000256" key="5">
    <source>
        <dbReference type="ARBA" id="ARBA00022989"/>
    </source>
</evidence>
<evidence type="ECO:0000256" key="8">
    <source>
        <dbReference type="SAM" id="Phobius"/>
    </source>
</evidence>
<evidence type="ECO:0000313" key="9">
    <source>
        <dbReference type="EMBL" id="RST89040.1"/>
    </source>
</evidence>
<evidence type="ECO:0000313" key="10">
    <source>
        <dbReference type="Proteomes" id="UP000277864"/>
    </source>
</evidence>
<name>A0A429Z5R6_9ENTE</name>
<dbReference type="GO" id="GO:0015254">
    <property type="term" value="F:glycerol channel activity"/>
    <property type="evidence" value="ECO:0007669"/>
    <property type="project" value="TreeGrafter"/>
</dbReference>
<evidence type="ECO:0000256" key="3">
    <source>
        <dbReference type="ARBA" id="ARBA00022448"/>
    </source>
</evidence>
<feature type="transmembrane region" description="Helical" evidence="8">
    <location>
        <begin position="134"/>
        <end position="152"/>
    </location>
</feature>
<accession>A0A429Z5R6</accession>
<dbReference type="EMBL" id="PXZH01000003">
    <property type="protein sequence ID" value="RST89040.1"/>
    <property type="molecule type" value="Genomic_DNA"/>
</dbReference>
<dbReference type="AlphaFoldDB" id="A0A429Z5R6"/>
<dbReference type="InterPro" id="IPR023271">
    <property type="entry name" value="Aquaporin-like"/>
</dbReference>
<dbReference type="PROSITE" id="PS00221">
    <property type="entry name" value="MIP"/>
    <property type="match status" value="1"/>
</dbReference>
<feature type="transmembrane region" description="Helical" evidence="8">
    <location>
        <begin position="211"/>
        <end position="231"/>
    </location>
</feature>
<feature type="transmembrane region" description="Helical" evidence="8">
    <location>
        <begin position="83"/>
        <end position="105"/>
    </location>
</feature>
<dbReference type="Pfam" id="PF00230">
    <property type="entry name" value="MIP"/>
    <property type="match status" value="1"/>
</dbReference>
<comment type="subcellular location">
    <subcellularLocation>
        <location evidence="1">Membrane</location>
        <topology evidence="1">Multi-pass membrane protein</topology>
    </subcellularLocation>
</comment>
<gene>
    <name evidence="9" type="ORF">C7P63_07045</name>
</gene>
<dbReference type="Gene3D" id="1.20.1080.10">
    <property type="entry name" value="Glycerol uptake facilitator protein"/>
    <property type="match status" value="1"/>
</dbReference>
<evidence type="ECO:0000256" key="2">
    <source>
        <dbReference type="ARBA" id="ARBA00006175"/>
    </source>
</evidence>
<dbReference type="SUPFAM" id="SSF81338">
    <property type="entry name" value="Aquaporin-like"/>
    <property type="match status" value="1"/>
</dbReference>
<keyword evidence="3 7" id="KW-0813">Transport</keyword>
<dbReference type="InterPro" id="IPR000425">
    <property type="entry name" value="MIP"/>
</dbReference>
<dbReference type="PRINTS" id="PR00783">
    <property type="entry name" value="MINTRINSICP"/>
</dbReference>
<dbReference type="InterPro" id="IPR022357">
    <property type="entry name" value="MIP_CS"/>
</dbReference>
<feature type="transmembrane region" description="Helical" evidence="8">
    <location>
        <begin position="164"/>
        <end position="185"/>
    </location>
</feature>
<comment type="similarity">
    <text evidence="2 7">Belongs to the MIP/aquaporin (TC 1.A.8) family.</text>
</comment>
<reference evidence="9 10" key="1">
    <citation type="submission" date="2018-03" db="EMBL/GenBank/DDBJ databases">
        <authorList>
            <person name="Gulvik C.A."/>
        </authorList>
    </citation>
    <scope>NUCLEOTIDE SEQUENCE [LARGE SCALE GENOMIC DNA]</scope>
    <source>
        <strain evidence="9 10">JCM 31581</strain>
    </source>
</reference>
<keyword evidence="4 7" id="KW-0812">Transmembrane</keyword>
<dbReference type="RefSeq" id="WP_125943467.1">
    <property type="nucleotide sequence ID" value="NZ_PXZH01000003.1"/>
</dbReference>